<dbReference type="EMBL" id="PQFF01000097">
    <property type="protein sequence ID" value="RHZ82710.1"/>
    <property type="molecule type" value="Genomic_DNA"/>
</dbReference>
<feature type="transmembrane region" description="Helical" evidence="1">
    <location>
        <begin position="27"/>
        <end position="45"/>
    </location>
</feature>
<keyword evidence="3" id="KW-1185">Reference proteome</keyword>
<dbReference type="AlphaFoldDB" id="A0A397JDH6"/>
<accession>A0A397JDH6</accession>
<reference evidence="2 3" key="1">
    <citation type="submission" date="2018-08" db="EMBL/GenBank/DDBJ databases">
        <title>Genome and evolution of the arbuscular mycorrhizal fungus Diversispora epigaea (formerly Glomus versiforme) and its bacterial endosymbionts.</title>
        <authorList>
            <person name="Sun X."/>
            <person name="Fei Z."/>
            <person name="Harrison M."/>
        </authorList>
    </citation>
    <scope>NUCLEOTIDE SEQUENCE [LARGE SCALE GENOMIC DNA]</scope>
    <source>
        <strain evidence="2 3">IT104</strain>
    </source>
</reference>
<keyword evidence="1" id="KW-0812">Transmembrane</keyword>
<organism evidence="2 3">
    <name type="scientific">Diversispora epigaea</name>
    <dbReference type="NCBI Taxonomy" id="1348612"/>
    <lineage>
        <taxon>Eukaryota</taxon>
        <taxon>Fungi</taxon>
        <taxon>Fungi incertae sedis</taxon>
        <taxon>Mucoromycota</taxon>
        <taxon>Glomeromycotina</taxon>
        <taxon>Glomeromycetes</taxon>
        <taxon>Diversisporales</taxon>
        <taxon>Diversisporaceae</taxon>
        <taxon>Diversispora</taxon>
    </lineage>
</organism>
<evidence type="ECO:0000313" key="3">
    <source>
        <dbReference type="Proteomes" id="UP000266861"/>
    </source>
</evidence>
<gene>
    <name evidence="2" type="ORF">Glove_104g17</name>
</gene>
<sequence>MTPETSSSSSSSEENKNIMPKESDLDLLLATFFGVICGATIGYFVNNYYNIFPYEVKYLELVKEYVKEYISSLINVIINDITNVVWERSDYYFKIWDGQQVWTSGNLKNLSEIFY</sequence>
<proteinExistence type="predicted"/>
<protein>
    <submittedName>
        <fullName evidence="2">Uncharacterized protein</fullName>
    </submittedName>
</protein>
<keyword evidence="1" id="KW-0472">Membrane</keyword>
<evidence type="ECO:0000313" key="2">
    <source>
        <dbReference type="EMBL" id="RHZ82710.1"/>
    </source>
</evidence>
<evidence type="ECO:0000256" key="1">
    <source>
        <dbReference type="SAM" id="Phobius"/>
    </source>
</evidence>
<dbReference type="Proteomes" id="UP000266861">
    <property type="component" value="Unassembled WGS sequence"/>
</dbReference>
<comment type="caution">
    <text evidence="2">The sequence shown here is derived from an EMBL/GenBank/DDBJ whole genome shotgun (WGS) entry which is preliminary data.</text>
</comment>
<keyword evidence="1" id="KW-1133">Transmembrane helix</keyword>
<name>A0A397JDH6_9GLOM</name>